<organism evidence="2 3">
    <name type="scientific">Mesosutterella multiformis</name>
    <dbReference type="NCBI Taxonomy" id="2259133"/>
    <lineage>
        <taxon>Bacteria</taxon>
        <taxon>Pseudomonadati</taxon>
        <taxon>Pseudomonadota</taxon>
        <taxon>Betaproteobacteria</taxon>
        <taxon>Burkholderiales</taxon>
        <taxon>Sutterellaceae</taxon>
        <taxon>Mesosutterella</taxon>
    </lineage>
</organism>
<proteinExistence type="predicted"/>
<dbReference type="Proteomes" id="UP000266091">
    <property type="component" value="Unassembled WGS sequence"/>
</dbReference>
<keyword evidence="3" id="KW-1185">Reference proteome</keyword>
<dbReference type="SUPFAM" id="SSF55008">
    <property type="entry name" value="HMA, heavy metal-associated domain"/>
    <property type="match status" value="1"/>
</dbReference>
<accession>A0A388SCU9</accession>
<feature type="domain" description="HMA" evidence="1">
    <location>
        <begin position="2"/>
        <end position="67"/>
    </location>
</feature>
<protein>
    <recommendedName>
        <fullName evidence="1">HMA domain-containing protein</fullName>
    </recommendedName>
</protein>
<evidence type="ECO:0000313" key="3">
    <source>
        <dbReference type="Proteomes" id="UP000266091"/>
    </source>
</evidence>
<sequence length="85" mass="9373">MVKMTVGVKGMMCAMCESHVAGAVRDKFEVEKVKADKGKENCVVIAAREIPETELRAAIDATGYETTSYQSEPYEKKGFFSKLFG</sequence>
<dbReference type="EMBL" id="BGZJ01000001">
    <property type="protein sequence ID" value="GBO94046.1"/>
    <property type="molecule type" value="Genomic_DNA"/>
</dbReference>
<dbReference type="AlphaFoldDB" id="A0A388SCU9"/>
<accession>A0A401LMP0</accession>
<dbReference type="PROSITE" id="PS50846">
    <property type="entry name" value="HMA_2"/>
    <property type="match status" value="1"/>
</dbReference>
<dbReference type="CDD" id="cd00371">
    <property type="entry name" value="HMA"/>
    <property type="match status" value="1"/>
</dbReference>
<evidence type="ECO:0000259" key="1">
    <source>
        <dbReference type="PROSITE" id="PS50846"/>
    </source>
</evidence>
<comment type="caution">
    <text evidence="2">The sequence shown here is derived from an EMBL/GenBank/DDBJ whole genome shotgun (WGS) entry which is preliminary data.</text>
</comment>
<dbReference type="InterPro" id="IPR006121">
    <property type="entry name" value="HMA_dom"/>
</dbReference>
<dbReference type="OrthoDB" id="9813965at2"/>
<gene>
    <name evidence="2" type="ORF">MESMUL_14000</name>
</gene>
<evidence type="ECO:0000313" key="2">
    <source>
        <dbReference type="EMBL" id="GBO94046.1"/>
    </source>
</evidence>
<dbReference type="Gene3D" id="3.30.70.100">
    <property type="match status" value="1"/>
</dbReference>
<dbReference type="InterPro" id="IPR036163">
    <property type="entry name" value="HMA_dom_sf"/>
</dbReference>
<name>A0A388SCU9_9BURK</name>
<reference evidence="2 3" key="1">
    <citation type="journal article" date="2018" name="Int. J. Syst. Evol. Microbiol.">
        <title>Mesosutterella multiformis gen. nov., sp. nov., a member of the family Sutterellaceae and Sutterella megalosphaeroides sp. nov., isolated from human faeces.</title>
        <authorList>
            <person name="Sakamoto M."/>
            <person name="Ikeyama N."/>
            <person name="Kunihiro T."/>
            <person name="Iino T."/>
            <person name="Yuki M."/>
            <person name="Ohkuma M."/>
        </authorList>
    </citation>
    <scope>NUCLEOTIDE SEQUENCE [LARGE SCALE GENOMIC DNA]</scope>
    <source>
        <strain evidence="2 3">4NBBH2</strain>
    </source>
</reference>
<dbReference type="GO" id="GO:0046872">
    <property type="term" value="F:metal ion binding"/>
    <property type="evidence" value="ECO:0007669"/>
    <property type="project" value="InterPro"/>
</dbReference>
<dbReference type="RefSeq" id="WP_022443959.1">
    <property type="nucleotide sequence ID" value="NZ_BGZJ01000001.1"/>
</dbReference>